<name>A0A059AFW3_EUCGR</name>
<evidence type="ECO:0000256" key="3">
    <source>
        <dbReference type="RuleBase" id="RU365026"/>
    </source>
</evidence>
<dbReference type="InterPro" id="IPR016159">
    <property type="entry name" value="Cullin_repeat-like_dom_sf"/>
</dbReference>
<feature type="region of interest" description="Disordered" evidence="4">
    <location>
        <begin position="623"/>
        <end position="661"/>
    </location>
</feature>
<sequence>MPRKGMRTIFFRPSPSGSPARPAAPIRGDPFADTLMAERIASAEPLIGKWAVDSSSGPESSQSPSTSGYAGAAHLFHEGRHEAKLYLSRVKDLHSAMLLCIGEYSNSRLIVRAHELLQTAVRRLSQEFHRILSSQLPYLDHPESVSIPSSQISTRSSFSDFEYESEDELSAKQFAAEPGMQEDERIPNAVVSDLKAIADCLIACGHGKECMDIYKIVRRLVVDEELYHLGFEKLIGPSQMQKMDWEVQEVKIKSWLSAVKPAVQRLFSGERILCDQVFAASPTSLRESVFSNIAQDAAVALFGFAEGAAKAIKKSPERIFRLLDLYEAIASLWPDIESTFSSDATSAVRSLAINSLIKLGEAVRLTLGNFEAAVQKDSAKQSAISSGGIHPLTRDVVKYLARLADYSGVLADILADWPVDSSPEHPRFPDSYCADCDSAASVAAGYGDASAMFTHFAWLVLVLLCKIDGKAEQYKDVALSYLFLANNLRYVIDRVDRSNLRHLLGEHWVKKHESKVKLYASNYERTGWSKVFSSQADLTVEISSGQAKESLRKFNAALEEGRAKQVGWAVPDPKLRDEIASSLAQKLVPAYRRLYDGCPRGDPVVRFTPDDLDDYLAGMLRATGGGSESSSTASSRSSSHWPSLLRRVKGGRREKSRAGDV</sequence>
<keyword evidence="3" id="KW-0653">Protein transport</keyword>
<feature type="region of interest" description="Disordered" evidence="4">
    <location>
        <begin position="1"/>
        <end position="25"/>
    </location>
</feature>
<feature type="domain" description="Exocyst complex subunit Exo70 C-terminal" evidence="5">
    <location>
        <begin position="253"/>
        <end position="617"/>
    </location>
</feature>
<dbReference type="GO" id="GO:0006887">
    <property type="term" value="P:exocytosis"/>
    <property type="evidence" value="ECO:0000318"/>
    <property type="project" value="GO_Central"/>
</dbReference>
<evidence type="ECO:0000256" key="4">
    <source>
        <dbReference type="SAM" id="MobiDB-lite"/>
    </source>
</evidence>
<evidence type="ECO:0000259" key="5">
    <source>
        <dbReference type="Pfam" id="PF03081"/>
    </source>
</evidence>
<evidence type="ECO:0000256" key="2">
    <source>
        <dbReference type="ARBA" id="ARBA00022448"/>
    </source>
</evidence>
<dbReference type="KEGG" id="egr:104423862"/>
<dbReference type="OrthoDB" id="1922221at2759"/>
<dbReference type="GO" id="GO:0000145">
    <property type="term" value="C:exocyst"/>
    <property type="evidence" value="ECO:0000318"/>
    <property type="project" value="GO_Central"/>
</dbReference>
<dbReference type="STRING" id="71139.A0A059AFW3"/>
<keyword evidence="3" id="KW-0268">Exocytosis</keyword>
<dbReference type="AlphaFoldDB" id="A0A059AFW3"/>
<evidence type="ECO:0000256" key="1">
    <source>
        <dbReference type="ARBA" id="ARBA00006756"/>
    </source>
</evidence>
<keyword evidence="2 3" id="KW-0813">Transport</keyword>
<feature type="compositionally biased region" description="Low complexity" evidence="4">
    <location>
        <begin position="12"/>
        <end position="25"/>
    </location>
</feature>
<evidence type="ECO:0000313" key="6">
    <source>
        <dbReference type="EMBL" id="KCW52733.1"/>
    </source>
</evidence>
<dbReference type="Pfam" id="PF03081">
    <property type="entry name" value="Exo70_C"/>
    <property type="match status" value="1"/>
</dbReference>
<dbReference type="Pfam" id="PF20669">
    <property type="entry name" value="Exo70_N"/>
    <property type="match status" value="1"/>
</dbReference>
<accession>A0A059AFW3</accession>
<dbReference type="InterPro" id="IPR046364">
    <property type="entry name" value="Exo70_C"/>
</dbReference>
<protein>
    <recommendedName>
        <fullName evidence="3">Exocyst subunit Exo70 family protein</fullName>
    </recommendedName>
</protein>
<dbReference type="GO" id="GO:0005546">
    <property type="term" value="F:phosphatidylinositol-4,5-bisphosphate binding"/>
    <property type="evidence" value="ECO:0007669"/>
    <property type="project" value="InterPro"/>
</dbReference>
<dbReference type="GO" id="GO:0015031">
    <property type="term" value="P:protein transport"/>
    <property type="evidence" value="ECO:0007669"/>
    <property type="project" value="UniProtKB-KW"/>
</dbReference>
<feature type="compositionally biased region" description="Low complexity" evidence="4">
    <location>
        <begin position="628"/>
        <end position="639"/>
    </location>
</feature>
<feature type="compositionally biased region" description="Basic and acidic residues" evidence="4">
    <location>
        <begin position="651"/>
        <end position="661"/>
    </location>
</feature>
<reference evidence="6" key="1">
    <citation type="submission" date="2013-07" db="EMBL/GenBank/DDBJ databases">
        <title>The genome of Eucalyptus grandis.</title>
        <authorList>
            <person name="Schmutz J."/>
            <person name="Hayes R."/>
            <person name="Myburg A."/>
            <person name="Tuskan G."/>
            <person name="Grattapaglia D."/>
            <person name="Rokhsar D.S."/>
        </authorList>
    </citation>
    <scope>NUCLEOTIDE SEQUENCE</scope>
    <source>
        <tissue evidence="6">Leaf extractions</tissue>
    </source>
</reference>
<gene>
    <name evidence="6" type="ORF">EUGRSUZ_J02091</name>
</gene>
<dbReference type="PANTHER" id="PTHR12542:SF17">
    <property type="entry name" value="EXOCYST SUBUNIT EXO70 FAMILY PROTEIN"/>
    <property type="match status" value="1"/>
</dbReference>
<dbReference type="Gene3D" id="1.20.1280.170">
    <property type="entry name" value="Exocyst complex component Exo70"/>
    <property type="match status" value="1"/>
</dbReference>
<comment type="function">
    <text evidence="3">Component of the exocyst complex.</text>
</comment>
<dbReference type="InParanoid" id="A0A059AFW3"/>
<dbReference type="Gramene" id="KCW52733">
    <property type="protein sequence ID" value="KCW52733"/>
    <property type="gene ID" value="EUGRSUZ_J02091"/>
</dbReference>
<comment type="similarity">
    <text evidence="1 3">Belongs to the EXO70 family.</text>
</comment>
<dbReference type="EMBL" id="KK198762">
    <property type="protein sequence ID" value="KCW52733.1"/>
    <property type="molecule type" value="Genomic_DNA"/>
</dbReference>
<proteinExistence type="inferred from homology"/>
<dbReference type="eggNOG" id="KOG2344">
    <property type="taxonomic scope" value="Eukaryota"/>
</dbReference>
<dbReference type="InterPro" id="IPR004140">
    <property type="entry name" value="Exo70"/>
</dbReference>
<organism evidence="6">
    <name type="scientific">Eucalyptus grandis</name>
    <name type="common">Flooded gum</name>
    <dbReference type="NCBI Taxonomy" id="71139"/>
    <lineage>
        <taxon>Eukaryota</taxon>
        <taxon>Viridiplantae</taxon>
        <taxon>Streptophyta</taxon>
        <taxon>Embryophyta</taxon>
        <taxon>Tracheophyta</taxon>
        <taxon>Spermatophyta</taxon>
        <taxon>Magnoliopsida</taxon>
        <taxon>eudicotyledons</taxon>
        <taxon>Gunneridae</taxon>
        <taxon>Pentapetalae</taxon>
        <taxon>rosids</taxon>
        <taxon>malvids</taxon>
        <taxon>Myrtales</taxon>
        <taxon>Myrtaceae</taxon>
        <taxon>Myrtoideae</taxon>
        <taxon>Eucalypteae</taxon>
        <taxon>Eucalyptus</taxon>
    </lineage>
</organism>
<dbReference type="PANTHER" id="PTHR12542">
    <property type="entry name" value="EXOCYST COMPLEX PROTEIN EXO70"/>
    <property type="match status" value="1"/>
</dbReference>
<dbReference type="SUPFAM" id="SSF74788">
    <property type="entry name" value="Cullin repeat-like"/>
    <property type="match status" value="1"/>
</dbReference>